<comment type="caution">
    <text evidence="3">The sequence shown here is derived from an EMBL/GenBank/DDBJ whole genome shotgun (WGS) entry which is preliminary data.</text>
</comment>
<protein>
    <submittedName>
        <fullName evidence="3">PiggyBac transposable element-derived protein 3-like</fullName>
    </submittedName>
</protein>
<name>A0A9W7WUV5_TRIRA</name>
<feature type="compositionally biased region" description="Basic and acidic residues" evidence="1">
    <location>
        <begin position="1"/>
        <end position="12"/>
    </location>
</feature>
<dbReference type="AlphaFoldDB" id="A0A9W7WUV5"/>
<dbReference type="EMBL" id="JAFHDT010000006">
    <property type="protein sequence ID" value="KAI7808653.1"/>
    <property type="molecule type" value="Genomic_DNA"/>
</dbReference>
<organism evidence="3 4">
    <name type="scientific">Triplophysa rosa</name>
    <name type="common">Cave loach</name>
    <dbReference type="NCBI Taxonomy" id="992332"/>
    <lineage>
        <taxon>Eukaryota</taxon>
        <taxon>Metazoa</taxon>
        <taxon>Chordata</taxon>
        <taxon>Craniata</taxon>
        <taxon>Vertebrata</taxon>
        <taxon>Euteleostomi</taxon>
        <taxon>Actinopterygii</taxon>
        <taxon>Neopterygii</taxon>
        <taxon>Teleostei</taxon>
        <taxon>Ostariophysi</taxon>
        <taxon>Cypriniformes</taxon>
        <taxon>Nemacheilidae</taxon>
        <taxon>Triplophysa</taxon>
    </lineage>
</organism>
<dbReference type="Proteomes" id="UP001059041">
    <property type="component" value="Linkage Group LG6"/>
</dbReference>
<accession>A0A9W7WUV5</accession>
<keyword evidence="4" id="KW-1185">Reference proteome</keyword>
<evidence type="ECO:0000313" key="3">
    <source>
        <dbReference type="EMBL" id="KAI7808653.1"/>
    </source>
</evidence>
<gene>
    <name evidence="3" type="ORF">IRJ41_010636</name>
</gene>
<evidence type="ECO:0000256" key="1">
    <source>
        <dbReference type="SAM" id="MobiDB-lite"/>
    </source>
</evidence>
<dbReference type="PANTHER" id="PTHR46599">
    <property type="entry name" value="PIGGYBAC TRANSPOSABLE ELEMENT-DERIVED PROTEIN 4"/>
    <property type="match status" value="1"/>
</dbReference>
<feature type="region of interest" description="Disordered" evidence="1">
    <location>
        <begin position="1"/>
        <end position="25"/>
    </location>
</feature>
<dbReference type="Pfam" id="PF13843">
    <property type="entry name" value="DDE_Tnp_1_7"/>
    <property type="match status" value="1"/>
</dbReference>
<feature type="domain" description="PiggyBac transposable element-derived protein" evidence="2">
    <location>
        <begin position="135"/>
        <end position="474"/>
    </location>
</feature>
<feature type="compositionally biased region" description="Basic residues" evidence="1">
    <location>
        <begin position="13"/>
        <end position="24"/>
    </location>
</feature>
<evidence type="ECO:0000259" key="2">
    <source>
        <dbReference type="Pfam" id="PF13843"/>
    </source>
</evidence>
<evidence type="ECO:0000313" key="4">
    <source>
        <dbReference type="Proteomes" id="UP001059041"/>
    </source>
</evidence>
<dbReference type="InterPro" id="IPR029526">
    <property type="entry name" value="PGBD"/>
</dbReference>
<proteinExistence type="predicted"/>
<dbReference type="PANTHER" id="PTHR46599:SF6">
    <property type="entry name" value="DUAL SPECIFICITY PHOSPHATASE 26"/>
    <property type="match status" value="1"/>
</dbReference>
<sequence length="585" mass="67124">MEETETKQEKGRCKSSRKSWPKSRRLTDFRKQSSFMDDVLHLVDGERGQTGTKQWAQDSETLNNTDSEPNRQAAVDEVSAEAGPLDVNYQSKDGSLIWSPSPIQTAGTLPVECAIKKTPGPTKFSCSRAEDIKSTFDLFFSESMRKTLITLTNLEAQRVLGKGWKKLDWKDIQGYIGLLILAGVYRSRHEPLASLWQGETGRPIFCATMRKGRFMTLSRIICLSDMDKRRKKRDKLAEIRDFWEKWVKGLRLVFNPGPDVTVGDYLVRFRGRCPFRNFMPQKLGRYGIKLWAACDARTSYVWNMQVYTGKPDDGQPVNNQAKRVVLDMTSGLQGHTITCNRFFTSYALGQELLKKNLTMIGPVRKNNTELPLAFLSYNKRAQYSSEFAFTDTHTVLSYFSERKNVLFMSTHHKDATVSIRDDHMPKIISDYNRTKDSVSNLDKVLGKYSCKKTSSRWSMVLFYHMLDVSAYNAFVLWTEINPSWNRGMSNRRRHFLEELGNALVFPLMERRQYIPRTPASLCLLKEAQHLKGDDAPTAPTQSKRKRCRACGKKNRKTSMMCQKCKMPICKEHAVITVYCLVCANP</sequence>
<reference evidence="3" key="1">
    <citation type="submission" date="2021-02" db="EMBL/GenBank/DDBJ databases">
        <title>Comparative genomics reveals that relaxation of natural selection precedes convergent phenotypic evolution of cavefish.</title>
        <authorList>
            <person name="Peng Z."/>
        </authorList>
    </citation>
    <scope>NUCLEOTIDE SEQUENCE</scope>
    <source>
        <tissue evidence="3">Muscle</tissue>
    </source>
</reference>